<dbReference type="PANTHER" id="PTHR24198:SF165">
    <property type="entry name" value="ANKYRIN REPEAT-CONTAINING PROTEIN-RELATED"/>
    <property type="match status" value="1"/>
</dbReference>
<feature type="repeat" description="ANK" evidence="4">
    <location>
        <begin position="156"/>
        <end position="177"/>
    </location>
</feature>
<evidence type="ECO:0000313" key="6">
    <source>
        <dbReference type="Proteomes" id="UP000475325"/>
    </source>
</evidence>
<accession>A0A7C8NKW0</accession>
<evidence type="ECO:0000256" key="1">
    <source>
        <dbReference type="ARBA" id="ARBA00022737"/>
    </source>
</evidence>
<dbReference type="PROSITE" id="PS50088">
    <property type="entry name" value="ANK_REPEAT"/>
    <property type="match status" value="2"/>
</dbReference>
<reference evidence="5 6" key="1">
    <citation type="submission" date="2019-06" db="EMBL/GenBank/DDBJ databases">
        <authorList>
            <person name="Palmer J.M."/>
        </authorList>
    </citation>
    <scope>NUCLEOTIDE SEQUENCE [LARGE SCALE GENOMIC DNA]</scope>
    <source>
        <strain evidence="5 6">TWF102</strain>
    </source>
</reference>
<dbReference type="GO" id="GO:0016787">
    <property type="term" value="F:hydrolase activity"/>
    <property type="evidence" value="ECO:0007669"/>
    <property type="project" value="UniProtKB-KW"/>
</dbReference>
<feature type="repeat" description="ANK" evidence="4">
    <location>
        <begin position="256"/>
        <end position="288"/>
    </location>
</feature>
<keyword evidence="1" id="KW-0677">Repeat</keyword>
<dbReference type="PROSITE" id="PS50297">
    <property type="entry name" value="ANK_REP_REGION"/>
    <property type="match status" value="2"/>
</dbReference>
<keyword evidence="3 4" id="KW-0040">ANK repeat</keyword>
<dbReference type="InterPro" id="IPR002110">
    <property type="entry name" value="Ankyrin_rpt"/>
</dbReference>
<dbReference type="PANTHER" id="PTHR24198">
    <property type="entry name" value="ANKYRIN REPEAT AND PROTEIN KINASE DOMAIN-CONTAINING PROTEIN"/>
    <property type="match status" value="1"/>
</dbReference>
<protein>
    <submittedName>
        <fullName evidence="5">Uncharacterized protein</fullName>
    </submittedName>
</protein>
<dbReference type="SUPFAM" id="SSF48403">
    <property type="entry name" value="Ankyrin repeat"/>
    <property type="match status" value="1"/>
</dbReference>
<sequence length="597" mass="65344">MNRFSLLQQPACTSTICKLQVSKTLATKSTENVWFREFENFPLALREQQSDVQNYERAKIAIIDTGITPDHPDQDMARDYKDFVEERNTIWKDGALHGSTGLYLVAKIALEADVYIDRWAYPLSFAAANGHKAVVRLLLARQESGPNYRATDYAEDGRSPLSFAAANGNETVVQLLLAQEGIDLVSSPIPRLPDIRMDAQHCHSPEEGHEDVVKLLINAERVGPDSKAARYGSDCGRSPLSFAADMTLWLLAIIDNGRTPLSFAAAAGHDGISKLFLFNGVNPNLVNDNRQTPLSFAAMGGHDEMVKILFAEDTVNPDSKANGFYNKLTLLSLTAEEGHESVTRLLLAQRGVNPDSVNQTGRTPLSFAAANYRDINKRTPLPFVAVNGFKNVVSFLLDNDEVHPDWADLADMCELDDNDPPADDLNGYGNKDVWIDTDGDGIPDAIDFDGNGFADGDLLDLNKDGVPDAIRLHGVVDIYYLAVTSSTTSQRTLVTSISNPPTTIVTPNAAASSSVAISSDITVMSSSSISESSTEVQTSLPSEASITSGTSILLRSEEAYLQRYHFILRSFFLYHLPDSFTPLTLVSIRPLYSYKLP</sequence>
<evidence type="ECO:0000313" key="5">
    <source>
        <dbReference type="EMBL" id="KAF3113533.1"/>
    </source>
</evidence>
<dbReference type="InterPro" id="IPR036770">
    <property type="entry name" value="Ankyrin_rpt-contain_sf"/>
</dbReference>
<evidence type="ECO:0000256" key="4">
    <source>
        <dbReference type="PROSITE-ProRule" id="PRU00023"/>
    </source>
</evidence>
<dbReference type="SMART" id="SM00248">
    <property type="entry name" value="ANK"/>
    <property type="match status" value="6"/>
</dbReference>
<organism evidence="5 6">
    <name type="scientific">Orbilia oligospora</name>
    <name type="common">Nematode-trapping fungus</name>
    <name type="synonym">Arthrobotrys oligospora</name>
    <dbReference type="NCBI Taxonomy" id="2813651"/>
    <lineage>
        <taxon>Eukaryota</taxon>
        <taxon>Fungi</taxon>
        <taxon>Dikarya</taxon>
        <taxon>Ascomycota</taxon>
        <taxon>Pezizomycotina</taxon>
        <taxon>Orbiliomycetes</taxon>
        <taxon>Orbiliales</taxon>
        <taxon>Orbiliaceae</taxon>
        <taxon>Orbilia</taxon>
    </lineage>
</organism>
<dbReference type="InterPro" id="IPR023827">
    <property type="entry name" value="Peptidase_S8_Asp-AS"/>
</dbReference>
<dbReference type="Proteomes" id="UP000475325">
    <property type="component" value="Unassembled WGS sequence"/>
</dbReference>
<dbReference type="Gene3D" id="1.25.40.20">
    <property type="entry name" value="Ankyrin repeat-containing domain"/>
    <property type="match status" value="2"/>
</dbReference>
<dbReference type="PROSITE" id="PS00136">
    <property type="entry name" value="SUBTILASE_ASP"/>
    <property type="match status" value="1"/>
</dbReference>
<gene>
    <name evidence="5" type="ORF">TWF102_000188</name>
</gene>
<dbReference type="Pfam" id="PF12796">
    <property type="entry name" value="Ank_2"/>
    <property type="match status" value="2"/>
</dbReference>
<dbReference type="EMBL" id="WIQW01000001">
    <property type="protein sequence ID" value="KAF3113533.1"/>
    <property type="molecule type" value="Genomic_DNA"/>
</dbReference>
<proteinExistence type="predicted"/>
<dbReference type="AlphaFoldDB" id="A0A7C8NKW0"/>
<comment type="caution">
    <text evidence="5">The sequence shown here is derived from an EMBL/GenBank/DDBJ whole genome shotgun (WGS) entry which is preliminary data.</text>
</comment>
<evidence type="ECO:0000256" key="2">
    <source>
        <dbReference type="ARBA" id="ARBA00022801"/>
    </source>
</evidence>
<evidence type="ECO:0000256" key="3">
    <source>
        <dbReference type="ARBA" id="ARBA00023043"/>
    </source>
</evidence>
<keyword evidence="2" id="KW-0378">Hydrolase</keyword>
<name>A0A7C8NKW0_ORBOL</name>